<evidence type="ECO:0000256" key="1">
    <source>
        <dbReference type="SAM" id="MobiDB-lite"/>
    </source>
</evidence>
<feature type="compositionally biased region" description="Basic and acidic residues" evidence="1">
    <location>
        <begin position="316"/>
        <end position="336"/>
    </location>
</feature>
<sequence>MEDKALRCLQNKSPIFTLGSVGPYDIQVNSLNSLMRDEQVSDEVMNSICDILSKDRPGVVHINCQALTKILDGSKRAKSHYFLKNNILERATEVFGVYLENGNHWSFFHCNVDRRCITYFNSLGETEWQCQAIAQHWSAFAASRGVKGEWDLKTTKHNLQTDSVSCGIHTLAFATEFLKAGGFITSFQCPVIQQERMRLSSLLFESLDRTKKCGICAKNISGRKKMACTCGAVLHVLCAATPMCYICQEDSNPLAQISLPASDTAAHSADPDVLVETSGSDEGSALQQEEKVISMLEAIGKPVACCSEEEMEETKEEERHKHNGERHREHEEVQEKEKKVYKVLGRLTAQGKTYQVDEDELKRRVKGENMSTNMFRALIRVGKKDVPPNVLQQPKKAKTKVTIFSTLTEGEAEDLAKGFGMALTKHVPKDQLLSGIPEEDIPATLRTIEQMKLNVQNLGPESELDLATHRFGPTAADFFFSFLEDCMKKTQHP</sequence>
<dbReference type="Gene3D" id="3.40.395.10">
    <property type="entry name" value="Adenoviral Proteinase, Chain A"/>
    <property type="match status" value="1"/>
</dbReference>
<dbReference type="OrthoDB" id="8960329at2759"/>
<protein>
    <submittedName>
        <fullName evidence="3">Uncharacterized protein LOC113071096</fullName>
    </submittedName>
</protein>
<gene>
    <name evidence="3" type="primary">LOC113071096</name>
</gene>
<name>A0A6P6MW20_CARAU</name>
<proteinExistence type="predicted"/>
<dbReference type="AlphaFoldDB" id="A0A6P6MW20"/>
<keyword evidence="2" id="KW-1185">Reference proteome</keyword>
<evidence type="ECO:0000313" key="3">
    <source>
        <dbReference type="RefSeq" id="XP_026100246.1"/>
    </source>
</evidence>
<organism evidence="2 3">
    <name type="scientific">Carassius auratus</name>
    <name type="common">Goldfish</name>
    <dbReference type="NCBI Taxonomy" id="7957"/>
    <lineage>
        <taxon>Eukaryota</taxon>
        <taxon>Metazoa</taxon>
        <taxon>Chordata</taxon>
        <taxon>Craniata</taxon>
        <taxon>Vertebrata</taxon>
        <taxon>Euteleostomi</taxon>
        <taxon>Actinopterygii</taxon>
        <taxon>Neopterygii</taxon>
        <taxon>Teleostei</taxon>
        <taxon>Ostariophysi</taxon>
        <taxon>Cypriniformes</taxon>
        <taxon>Cyprinidae</taxon>
        <taxon>Cyprininae</taxon>
        <taxon>Carassius</taxon>
    </lineage>
</organism>
<dbReference type="GeneID" id="113071096"/>
<accession>A0A6P6MW20</accession>
<evidence type="ECO:0000313" key="2">
    <source>
        <dbReference type="Proteomes" id="UP000515129"/>
    </source>
</evidence>
<dbReference type="RefSeq" id="XP_026100246.1">
    <property type="nucleotide sequence ID" value="XM_026244461.1"/>
</dbReference>
<dbReference type="SUPFAM" id="SSF54001">
    <property type="entry name" value="Cysteine proteinases"/>
    <property type="match status" value="1"/>
</dbReference>
<reference evidence="3" key="1">
    <citation type="submission" date="2025-08" db="UniProtKB">
        <authorList>
            <consortium name="RefSeq"/>
        </authorList>
    </citation>
    <scope>IDENTIFICATION</scope>
    <source>
        <strain evidence="3">Wakin</strain>
        <tissue evidence="3">Muscle</tissue>
    </source>
</reference>
<dbReference type="KEGG" id="caua:113071096"/>
<dbReference type="Proteomes" id="UP000515129">
    <property type="component" value="Unplaced"/>
</dbReference>
<feature type="region of interest" description="Disordered" evidence="1">
    <location>
        <begin position="315"/>
        <end position="336"/>
    </location>
</feature>
<dbReference type="InterPro" id="IPR038765">
    <property type="entry name" value="Papain-like_cys_pep_sf"/>
</dbReference>